<organism evidence="16 17">
    <name type="scientific">Branchiostoma belcheri</name>
    <name type="common">Amphioxus</name>
    <dbReference type="NCBI Taxonomy" id="7741"/>
    <lineage>
        <taxon>Eukaryota</taxon>
        <taxon>Metazoa</taxon>
        <taxon>Chordata</taxon>
        <taxon>Cephalochordata</taxon>
        <taxon>Leptocardii</taxon>
        <taxon>Amphioxiformes</taxon>
        <taxon>Branchiostomatidae</taxon>
        <taxon>Branchiostoma</taxon>
    </lineage>
</organism>
<dbReference type="FunFam" id="3.30.720.50:FF:000003">
    <property type="entry name" value="E3 ubiquitin-protein ligase RNF146"/>
    <property type="match status" value="1"/>
</dbReference>
<feature type="compositionally biased region" description="Polar residues" evidence="13">
    <location>
        <begin position="219"/>
        <end position="233"/>
    </location>
</feature>
<dbReference type="CDD" id="cd16546">
    <property type="entry name" value="RING-HC_RNF146"/>
    <property type="match status" value="1"/>
</dbReference>
<dbReference type="FunFam" id="3.30.40.10:FF:000204">
    <property type="entry name" value="E3 ubiquitin-protein ligase RNF146"/>
    <property type="match status" value="1"/>
</dbReference>
<keyword evidence="6" id="KW-0879">Wnt signaling pathway</keyword>
<evidence type="ECO:0000256" key="3">
    <source>
        <dbReference type="ARBA" id="ARBA00004906"/>
    </source>
</evidence>
<dbReference type="GO" id="GO:0008270">
    <property type="term" value="F:zinc ion binding"/>
    <property type="evidence" value="ECO:0007669"/>
    <property type="project" value="UniProtKB-UniRule"/>
</dbReference>
<dbReference type="InterPro" id="IPR018123">
    <property type="entry name" value="WWE-dom_subgr"/>
</dbReference>
<dbReference type="RefSeq" id="XP_019623976.1">
    <property type="nucleotide sequence ID" value="XM_019768417.1"/>
</dbReference>
<keyword evidence="9 12" id="KW-0833">Ubl conjugation pathway</keyword>
<feature type="compositionally biased region" description="Low complexity" evidence="13">
    <location>
        <begin position="309"/>
        <end position="322"/>
    </location>
</feature>
<dbReference type="Pfam" id="PF13920">
    <property type="entry name" value="zf-C3HC4_3"/>
    <property type="match status" value="1"/>
</dbReference>
<evidence type="ECO:0000313" key="17">
    <source>
        <dbReference type="RefSeq" id="XP_019623976.1"/>
    </source>
</evidence>
<evidence type="ECO:0000259" key="15">
    <source>
        <dbReference type="PROSITE" id="PS50918"/>
    </source>
</evidence>
<proteinExistence type="predicted"/>
<name>A0A6P4Z327_BRABE</name>
<evidence type="ECO:0000256" key="1">
    <source>
        <dbReference type="ARBA" id="ARBA00000900"/>
    </source>
</evidence>
<accession>A0A6P4Z327</accession>
<dbReference type="Pfam" id="PF02825">
    <property type="entry name" value="WWE"/>
    <property type="match status" value="1"/>
</dbReference>
<dbReference type="Gene3D" id="3.30.40.10">
    <property type="entry name" value="Zinc/RING finger domain, C3HC4 (zinc finger)"/>
    <property type="match status" value="1"/>
</dbReference>
<comment type="subcellular location">
    <subcellularLocation>
        <location evidence="2 12">Cytoplasm</location>
        <location evidence="2 12">Cytosol</location>
    </subcellularLocation>
</comment>
<evidence type="ECO:0000256" key="8">
    <source>
        <dbReference type="ARBA" id="ARBA00022771"/>
    </source>
</evidence>
<dbReference type="SMART" id="SM00184">
    <property type="entry name" value="RING"/>
    <property type="match status" value="1"/>
</dbReference>
<keyword evidence="4 12" id="KW-0963">Cytoplasm</keyword>
<dbReference type="AlphaFoldDB" id="A0A6P4Z327"/>
<dbReference type="InterPro" id="IPR013083">
    <property type="entry name" value="Znf_RING/FYVE/PHD"/>
</dbReference>
<evidence type="ECO:0000256" key="7">
    <source>
        <dbReference type="ARBA" id="ARBA00022723"/>
    </source>
</evidence>
<gene>
    <name evidence="17" type="primary">LOC109469778</name>
</gene>
<sequence>MAESRSVASAETSLRQSSAKKRREKEEMAETATGQKPGGEDMIPECAVCLQTCVQPVRLPCTHIFCYLCVKGVANQSKRCALCRQEIPIEYLERPELVKPIKVTEEQEGEEEEEVYCWFYEGRNGWWQYDERTNAELEDAYTKKKKSCELLIAGFLYIIDFVNMLQFRRNDPSRRRRIKRDLTNTPKKGVAGVRLPAPAPPRNAPADGVEGANEGATGGSRSVAVTSRATKSTRGPADHDEDDSNEDTNNRAEEDSTSEDVTDQSARGNARQSPDSLRQHTPTQEEDDDGDTNSTGGAEMSEMVRMLQRSRLGRGSDSSRSGVLQAVLQGQVSSVANVAMAREEIPGDSSDESD</sequence>
<dbReference type="InterPro" id="IPR037197">
    <property type="entry name" value="WWE_dom_sf"/>
</dbReference>
<dbReference type="SMART" id="SM00678">
    <property type="entry name" value="WWE"/>
    <property type="match status" value="1"/>
</dbReference>
<dbReference type="Gene3D" id="3.30.720.50">
    <property type="match status" value="1"/>
</dbReference>
<feature type="region of interest" description="Disordered" evidence="13">
    <location>
        <begin position="1"/>
        <end position="37"/>
    </location>
</feature>
<dbReference type="GO" id="GO:0072572">
    <property type="term" value="F:poly-ADP-D-ribose binding"/>
    <property type="evidence" value="ECO:0007669"/>
    <property type="project" value="UniProtKB-UniRule"/>
</dbReference>
<dbReference type="InterPro" id="IPR004170">
    <property type="entry name" value="WWE_dom"/>
</dbReference>
<evidence type="ECO:0000256" key="11">
    <source>
        <dbReference type="PROSITE-ProRule" id="PRU00175"/>
    </source>
</evidence>
<evidence type="ECO:0000256" key="12">
    <source>
        <dbReference type="RuleBase" id="RU367115"/>
    </source>
</evidence>
<dbReference type="PROSITE" id="PS50089">
    <property type="entry name" value="ZF_RING_2"/>
    <property type="match status" value="1"/>
</dbReference>
<keyword evidence="16" id="KW-1185">Reference proteome</keyword>
<evidence type="ECO:0000256" key="5">
    <source>
        <dbReference type="ARBA" id="ARBA00022679"/>
    </source>
</evidence>
<feature type="compositionally biased region" description="Polar residues" evidence="13">
    <location>
        <begin position="263"/>
        <end position="282"/>
    </location>
</feature>
<dbReference type="InterPro" id="IPR044110">
    <property type="entry name" value="RING-HC_RNF146"/>
</dbReference>
<dbReference type="GO" id="GO:0005829">
    <property type="term" value="C:cytosol"/>
    <property type="evidence" value="ECO:0007669"/>
    <property type="project" value="UniProtKB-SubCell"/>
</dbReference>
<evidence type="ECO:0000256" key="6">
    <source>
        <dbReference type="ARBA" id="ARBA00022687"/>
    </source>
</evidence>
<feature type="region of interest" description="Disordered" evidence="13">
    <location>
        <begin position="175"/>
        <end position="325"/>
    </location>
</feature>
<evidence type="ECO:0000256" key="13">
    <source>
        <dbReference type="SAM" id="MobiDB-lite"/>
    </source>
</evidence>
<evidence type="ECO:0000313" key="16">
    <source>
        <dbReference type="Proteomes" id="UP000515135"/>
    </source>
</evidence>
<evidence type="ECO:0000256" key="2">
    <source>
        <dbReference type="ARBA" id="ARBA00004514"/>
    </source>
</evidence>
<dbReference type="GO" id="GO:0061630">
    <property type="term" value="F:ubiquitin protein ligase activity"/>
    <property type="evidence" value="ECO:0007669"/>
    <property type="project" value="UniProtKB-UniRule"/>
</dbReference>
<dbReference type="InterPro" id="IPR001841">
    <property type="entry name" value="Znf_RING"/>
</dbReference>
<feature type="domain" description="RING-type" evidence="14">
    <location>
        <begin position="46"/>
        <end position="84"/>
    </location>
</feature>
<comment type="PTM">
    <text evidence="12">Ubiquitinated; autoubiquitinated.</text>
</comment>
<keyword evidence="7 12" id="KW-0479">Metal-binding</keyword>
<dbReference type="SUPFAM" id="SSF57850">
    <property type="entry name" value="RING/U-box"/>
    <property type="match status" value="1"/>
</dbReference>
<dbReference type="GeneID" id="109469778"/>
<keyword evidence="8 11" id="KW-0863">Zinc-finger</keyword>
<feature type="compositionally biased region" description="Polar residues" evidence="13">
    <location>
        <begin position="1"/>
        <end position="17"/>
    </location>
</feature>
<evidence type="ECO:0000256" key="10">
    <source>
        <dbReference type="ARBA" id="ARBA00022833"/>
    </source>
</evidence>
<dbReference type="InterPro" id="IPR033509">
    <property type="entry name" value="RNF146"/>
</dbReference>
<dbReference type="GO" id="GO:0016055">
    <property type="term" value="P:Wnt signaling pathway"/>
    <property type="evidence" value="ECO:0007669"/>
    <property type="project" value="UniProtKB-KW"/>
</dbReference>
<dbReference type="PANTHER" id="PTHR13417">
    <property type="entry name" value="E3 UBIQUITIN-PROTEIN LIGASE RNF146"/>
    <property type="match status" value="1"/>
</dbReference>
<comment type="domain">
    <text evidence="12">The WWE domain mediates non-covalent poly(ADP-ribose)-binding.</text>
</comment>
<protein>
    <recommendedName>
        <fullName evidence="12">E3 ubiquitin-protein ligase</fullName>
        <ecNumber evidence="12">2.3.2.27</ecNumber>
    </recommendedName>
</protein>
<evidence type="ECO:0000259" key="14">
    <source>
        <dbReference type="PROSITE" id="PS50089"/>
    </source>
</evidence>
<dbReference type="GO" id="GO:0006511">
    <property type="term" value="P:ubiquitin-dependent protein catabolic process"/>
    <property type="evidence" value="ECO:0007669"/>
    <property type="project" value="UniProtKB-UniRule"/>
</dbReference>
<keyword evidence="5 12" id="KW-0808">Transferase</keyword>
<evidence type="ECO:0000256" key="9">
    <source>
        <dbReference type="ARBA" id="ARBA00022786"/>
    </source>
</evidence>
<dbReference type="PROSITE" id="PS50918">
    <property type="entry name" value="WWE"/>
    <property type="match status" value="1"/>
</dbReference>
<dbReference type="PROSITE" id="PS00518">
    <property type="entry name" value="ZF_RING_1"/>
    <property type="match status" value="1"/>
</dbReference>
<reference evidence="17" key="1">
    <citation type="submission" date="2025-08" db="UniProtKB">
        <authorList>
            <consortium name="RefSeq"/>
        </authorList>
    </citation>
    <scope>IDENTIFICATION</scope>
    <source>
        <tissue evidence="17">Gonad</tissue>
    </source>
</reference>
<comment type="catalytic activity">
    <reaction evidence="1 12">
        <text>S-ubiquitinyl-[E2 ubiquitin-conjugating enzyme]-L-cysteine + [acceptor protein]-L-lysine = [E2 ubiquitin-conjugating enzyme]-L-cysteine + N(6)-ubiquitinyl-[acceptor protein]-L-lysine.</text>
        <dbReference type="EC" id="2.3.2.27"/>
    </reaction>
</comment>
<keyword evidence="10 12" id="KW-0862">Zinc</keyword>
<feature type="domain" description="WWE" evidence="15">
    <location>
        <begin position="104"/>
        <end position="180"/>
    </location>
</feature>
<dbReference type="PANTHER" id="PTHR13417:SF2">
    <property type="entry name" value="E3 UBIQUITIN-PROTEIN LIGASE RNF146"/>
    <property type="match status" value="1"/>
</dbReference>
<dbReference type="GO" id="GO:0005634">
    <property type="term" value="C:nucleus"/>
    <property type="evidence" value="ECO:0007669"/>
    <property type="project" value="TreeGrafter"/>
</dbReference>
<dbReference type="UniPathway" id="UPA00143"/>
<dbReference type="Proteomes" id="UP000515135">
    <property type="component" value="Unplaced"/>
</dbReference>
<comment type="pathway">
    <text evidence="3 12">Protein modification; protein ubiquitination.</text>
</comment>
<comment type="function">
    <text evidence="12">E3 ubiquitin-protein ligase that specifically binds poly-ADP-ribosylated proteins and mediates their ubiquitination and subsequent degradation.</text>
</comment>
<dbReference type="SUPFAM" id="SSF117839">
    <property type="entry name" value="WWE domain"/>
    <property type="match status" value="1"/>
</dbReference>
<dbReference type="GO" id="GO:0051865">
    <property type="term" value="P:protein autoubiquitination"/>
    <property type="evidence" value="ECO:0007669"/>
    <property type="project" value="UniProtKB-UniRule"/>
</dbReference>
<dbReference type="InterPro" id="IPR017907">
    <property type="entry name" value="Znf_RING_CS"/>
</dbReference>
<dbReference type="OrthoDB" id="10065815at2759"/>
<evidence type="ECO:0000256" key="4">
    <source>
        <dbReference type="ARBA" id="ARBA00022490"/>
    </source>
</evidence>
<dbReference type="KEGG" id="bbel:109469778"/>
<dbReference type="EC" id="2.3.2.27" evidence="12"/>